<comment type="caution">
    <text evidence="1">The sequence shown here is derived from an EMBL/GenBank/DDBJ whole genome shotgun (WGS) entry which is preliminary data.</text>
</comment>
<protein>
    <submittedName>
        <fullName evidence="1">Uncharacterized protein</fullName>
    </submittedName>
</protein>
<evidence type="ECO:0000313" key="1">
    <source>
        <dbReference type="EMBL" id="KAK7533846.1"/>
    </source>
</evidence>
<organism evidence="1 2">
    <name type="scientific">Phyllosticta citribraziliensis</name>
    <dbReference type="NCBI Taxonomy" id="989973"/>
    <lineage>
        <taxon>Eukaryota</taxon>
        <taxon>Fungi</taxon>
        <taxon>Dikarya</taxon>
        <taxon>Ascomycota</taxon>
        <taxon>Pezizomycotina</taxon>
        <taxon>Dothideomycetes</taxon>
        <taxon>Dothideomycetes incertae sedis</taxon>
        <taxon>Botryosphaeriales</taxon>
        <taxon>Phyllostictaceae</taxon>
        <taxon>Phyllosticta</taxon>
    </lineage>
</organism>
<proteinExistence type="predicted"/>
<sequence length="174" mass="19887">MIHVYPFLSLHPTCACSRRGRQLALVWRLLHAVVMGEALVGRKWCIFGTGSGCNHITKSLTHLRSQKRVRRERLASDSIHPSIYSSIHPREKALPYLPTYHYHHYHPRTSVLVLTAPHSLCSRSDLIWEGKKKGRKRKRHVLRLRARTPSVRPSAAVFCASPARSLCIDDESLI</sequence>
<name>A0ABR1LF46_9PEZI</name>
<accession>A0ABR1LF46</accession>
<reference evidence="1 2" key="1">
    <citation type="submission" date="2024-04" db="EMBL/GenBank/DDBJ databases">
        <title>Phyllosticta paracitricarpa is synonymous to the EU quarantine fungus P. citricarpa based on phylogenomic analyses.</title>
        <authorList>
            <consortium name="Lawrence Berkeley National Laboratory"/>
            <person name="Van ingen-buijs V.A."/>
            <person name="Van westerhoven A.C."/>
            <person name="Haridas S."/>
            <person name="Skiadas P."/>
            <person name="Martin F."/>
            <person name="Groenewald J.Z."/>
            <person name="Crous P.W."/>
            <person name="Seidl M.F."/>
        </authorList>
    </citation>
    <scope>NUCLEOTIDE SEQUENCE [LARGE SCALE GENOMIC DNA]</scope>
    <source>
        <strain evidence="1 2">CPC 17464</strain>
    </source>
</reference>
<dbReference type="RefSeq" id="XP_066652885.1">
    <property type="nucleotide sequence ID" value="XM_066796416.1"/>
</dbReference>
<dbReference type="Proteomes" id="UP001360953">
    <property type="component" value="Unassembled WGS sequence"/>
</dbReference>
<dbReference type="GeneID" id="92029322"/>
<dbReference type="EMBL" id="JBBPEH010000009">
    <property type="protein sequence ID" value="KAK7533846.1"/>
    <property type="molecule type" value="Genomic_DNA"/>
</dbReference>
<evidence type="ECO:0000313" key="2">
    <source>
        <dbReference type="Proteomes" id="UP001360953"/>
    </source>
</evidence>
<gene>
    <name evidence="1" type="ORF">J3D65DRAFT_459121</name>
</gene>
<keyword evidence="2" id="KW-1185">Reference proteome</keyword>